<feature type="non-terminal residue" evidence="1">
    <location>
        <position position="1"/>
    </location>
</feature>
<dbReference type="AlphaFoldDB" id="A0A151XGM6"/>
<keyword evidence="2" id="KW-1185">Reference proteome</keyword>
<name>A0A151XGM6_9HYME</name>
<organism evidence="1 2">
    <name type="scientific">Mycetomoellerius zeteki</name>
    <dbReference type="NCBI Taxonomy" id="64791"/>
    <lineage>
        <taxon>Eukaryota</taxon>
        <taxon>Metazoa</taxon>
        <taxon>Ecdysozoa</taxon>
        <taxon>Arthropoda</taxon>
        <taxon>Hexapoda</taxon>
        <taxon>Insecta</taxon>
        <taxon>Pterygota</taxon>
        <taxon>Neoptera</taxon>
        <taxon>Endopterygota</taxon>
        <taxon>Hymenoptera</taxon>
        <taxon>Apocrita</taxon>
        <taxon>Aculeata</taxon>
        <taxon>Formicoidea</taxon>
        <taxon>Formicidae</taxon>
        <taxon>Myrmicinae</taxon>
        <taxon>Mycetomoellerius</taxon>
    </lineage>
</organism>
<dbReference type="EMBL" id="KQ982169">
    <property type="protein sequence ID" value="KYQ59553.1"/>
    <property type="molecule type" value="Genomic_DNA"/>
</dbReference>
<gene>
    <name evidence="1" type="ORF">ALC60_01538</name>
</gene>
<protein>
    <submittedName>
        <fullName evidence="1">Uncharacterized protein</fullName>
    </submittedName>
</protein>
<accession>A0A151XGM6</accession>
<evidence type="ECO:0000313" key="1">
    <source>
        <dbReference type="EMBL" id="KYQ59553.1"/>
    </source>
</evidence>
<dbReference type="Proteomes" id="UP000075809">
    <property type="component" value="Unassembled WGS sequence"/>
</dbReference>
<proteinExistence type="predicted"/>
<sequence length="152" mass="17149">NGSTFCPIHPRESSVSRGNSCGGIRNSRFVEVRLSTRYGTMISNQRTSMLVHADTHADLSCAWPFKYDCSLIRYQVIHLRSFRIVRFARGLHTLVKSRSLKRGTATSGTESCSFASLYVRVITIPELVELPYSVACKYVRDKQSEIASIARR</sequence>
<reference evidence="1 2" key="1">
    <citation type="submission" date="2015-09" db="EMBL/GenBank/DDBJ databases">
        <title>Trachymyrmex zeteki WGS genome.</title>
        <authorList>
            <person name="Nygaard S."/>
            <person name="Hu H."/>
            <person name="Boomsma J."/>
            <person name="Zhang G."/>
        </authorList>
    </citation>
    <scope>NUCLEOTIDE SEQUENCE [LARGE SCALE GENOMIC DNA]</scope>
    <source>
        <strain evidence="1">Tzet28-1</strain>
        <tissue evidence="1">Whole body</tissue>
    </source>
</reference>
<evidence type="ECO:0000313" key="2">
    <source>
        <dbReference type="Proteomes" id="UP000075809"/>
    </source>
</evidence>